<organism evidence="3 4">
    <name type="scientific">Mycena belliarum</name>
    <dbReference type="NCBI Taxonomy" id="1033014"/>
    <lineage>
        <taxon>Eukaryota</taxon>
        <taxon>Fungi</taxon>
        <taxon>Dikarya</taxon>
        <taxon>Basidiomycota</taxon>
        <taxon>Agaricomycotina</taxon>
        <taxon>Agaricomycetes</taxon>
        <taxon>Agaricomycetidae</taxon>
        <taxon>Agaricales</taxon>
        <taxon>Marasmiineae</taxon>
        <taxon>Mycenaceae</taxon>
        <taxon>Mycena</taxon>
    </lineage>
</organism>
<accession>A0AAD6UNL8</accession>
<feature type="domain" description="DUF6534" evidence="2">
    <location>
        <begin position="161"/>
        <end position="245"/>
    </location>
</feature>
<evidence type="ECO:0000256" key="1">
    <source>
        <dbReference type="SAM" id="Phobius"/>
    </source>
</evidence>
<dbReference type="PANTHER" id="PTHR40465">
    <property type="entry name" value="CHROMOSOME 1, WHOLE GENOME SHOTGUN SEQUENCE"/>
    <property type="match status" value="1"/>
</dbReference>
<protein>
    <recommendedName>
        <fullName evidence="2">DUF6534 domain-containing protein</fullName>
    </recommendedName>
</protein>
<sequence length="314" mass="34870">MRYGQGVYLIGILLNTFLYGLVLAQFLQYFQTKSDDPLWIRAVVWALLFTDTIHSAVEIYGAWEMGVSNFGNLTSFATVSWIIPFTAVATSVVAIITQSFLAYRVLCLTGSKVLVGVICLSSVLGLVFGCIAGVASGIIKQVAHFGPIVPYVVLWLAFQSITDFLITVSLIAVLARWRTGSRTMETIINRLIRGALETGTFASAFALADLFSFVFFRETNLYAMFAFPIGRIYTNTLLHTLNARAGLRHTASCIDCNSDARRPFFTLCRLLTSIQRNATTIPLEEHFRRNLSGDIEMARELAASQSDRSKSDRR</sequence>
<keyword evidence="1" id="KW-1133">Transmembrane helix</keyword>
<keyword evidence="1" id="KW-0812">Transmembrane</keyword>
<comment type="caution">
    <text evidence="3">The sequence shown here is derived from an EMBL/GenBank/DDBJ whole genome shotgun (WGS) entry which is preliminary data.</text>
</comment>
<dbReference type="PANTHER" id="PTHR40465:SF1">
    <property type="entry name" value="DUF6534 DOMAIN-CONTAINING PROTEIN"/>
    <property type="match status" value="1"/>
</dbReference>
<feature type="transmembrane region" description="Helical" evidence="1">
    <location>
        <begin position="151"/>
        <end position="174"/>
    </location>
</feature>
<dbReference type="EMBL" id="JARJCN010000001">
    <property type="protein sequence ID" value="KAJ7104448.1"/>
    <property type="molecule type" value="Genomic_DNA"/>
</dbReference>
<feature type="transmembrane region" description="Helical" evidence="1">
    <location>
        <begin position="6"/>
        <end position="26"/>
    </location>
</feature>
<keyword evidence="1" id="KW-0472">Membrane</keyword>
<feature type="transmembrane region" description="Helical" evidence="1">
    <location>
        <begin position="195"/>
        <end position="215"/>
    </location>
</feature>
<feature type="transmembrane region" description="Helical" evidence="1">
    <location>
        <begin position="113"/>
        <end position="139"/>
    </location>
</feature>
<dbReference type="Proteomes" id="UP001222325">
    <property type="component" value="Unassembled WGS sequence"/>
</dbReference>
<gene>
    <name evidence="3" type="ORF">B0H15DRAFT_766897</name>
</gene>
<feature type="transmembrane region" description="Helical" evidence="1">
    <location>
        <begin position="81"/>
        <end position="101"/>
    </location>
</feature>
<reference evidence="3" key="1">
    <citation type="submission" date="2023-03" db="EMBL/GenBank/DDBJ databases">
        <title>Massive genome expansion in bonnet fungi (Mycena s.s.) driven by repeated elements and novel gene families across ecological guilds.</title>
        <authorList>
            <consortium name="Lawrence Berkeley National Laboratory"/>
            <person name="Harder C.B."/>
            <person name="Miyauchi S."/>
            <person name="Viragh M."/>
            <person name="Kuo A."/>
            <person name="Thoen E."/>
            <person name="Andreopoulos B."/>
            <person name="Lu D."/>
            <person name="Skrede I."/>
            <person name="Drula E."/>
            <person name="Henrissat B."/>
            <person name="Morin E."/>
            <person name="Kohler A."/>
            <person name="Barry K."/>
            <person name="LaButti K."/>
            <person name="Morin E."/>
            <person name="Salamov A."/>
            <person name="Lipzen A."/>
            <person name="Mereny Z."/>
            <person name="Hegedus B."/>
            <person name="Baldrian P."/>
            <person name="Stursova M."/>
            <person name="Weitz H."/>
            <person name="Taylor A."/>
            <person name="Grigoriev I.V."/>
            <person name="Nagy L.G."/>
            <person name="Martin F."/>
            <person name="Kauserud H."/>
        </authorList>
    </citation>
    <scope>NUCLEOTIDE SEQUENCE</scope>
    <source>
        <strain evidence="3">CBHHK173m</strain>
    </source>
</reference>
<name>A0AAD6UNL8_9AGAR</name>
<dbReference type="InterPro" id="IPR045339">
    <property type="entry name" value="DUF6534"/>
</dbReference>
<proteinExistence type="predicted"/>
<keyword evidence="4" id="KW-1185">Reference proteome</keyword>
<evidence type="ECO:0000313" key="4">
    <source>
        <dbReference type="Proteomes" id="UP001222325"/>
    </source>
</evidence>
<dbReference type="Pfam" id="PF20152">
    <property type="entry name" value="DUF6534"/>
    <property type="match status" value="1"/>
</dbReference>
<evidence type="ECO:0000259" key="2">
    <source>
        <dbReference type="Pfam" id="PF20152"/>
    </source>
</evidence>
<evidence type="ECO:0000313" key="3">
    <source>
        <dbReference type="EMBL" id="KAJ7104448.1"/>
    </source>
</evidence>
<dbReference type="AlphaFoldDB" id="A0AAD6UNL8"/>